<name>A0A5B7G2Y7_PORTR</name>
<keyword evidence="3" id="KW-1185">Reference proteome</keyword>
<evidence type="ECO:0000256" key="1">
    <source>
        <dbReference type="SAM" id="MobiDB-lite"/>
    </source>
</evidence>
<protein>
    <submittedName>
        <fullName evidence="2">Uncharacterized protein</fullName>
    </submittedName>
</protein>
<evidence type="ECO:0000313" key="3">
    <source>
        <dbReference type="Proteomes" id="UP000324222"/>
    </source>
</evidence>
<gene>
    <name evidence="2" type="ORF">E2C01_045462</name>
</gene>
<dbReference type="AlphaFoldDB" id="A0A5B7G2Y7"/>
<dbReference type="EMBL" id="VSRR010010296">
    <property type="protein sequence ID" value="MPC51613.1"/>
    <property type="molecule type" value="Genomic_DNA"/>
</dbReference>
<organism evidence="2 3">
    <name type="scientific">Portunus trituberculatus</name>
    <name type="common">Swimming crab</name>
    <name type="synonym">Neptunus trituberculatus</name>
    <dbReference type="NCBI Taxonomy" id="210409"/>
    <lineage>
        <taxon>Eukaryota</taxon>
        <taxon>Metazoa</taxon>
        <taxon>Ecdysozoa</taxon>
        <taxon>Arthropoda</taxon>
        <taxon>Crustacea</taxon>
        <taxon>Multicrustacea</taxon>
        <taxon>Malacostraca</taxon>
        <taxon>Eumalacostraca</taxon>
        <taxon>Eucarida</taxon>
        <taxon>Decapoda</taxon>
        <taxon>Pleocyemata</taxon>
        <taxon>Brachyura</taxon>
        <taxon>Eubrachyura</taxon>
        <taxon>Portunoidea</taxon>
        <taxon>Portunidae</taxon>
        <taxon>Portuninae</taxon>
        <taxon>Portunus</taxon>
    </lineage>
</organism>
<feature type="compositionally biased region" description="Low complexity" evidence="1">
    <location>
        <begin position="42"/>
        <end position="56"/>
    </location>
</feature>
<evidence type="ECO:0000313" key="2">
    <source>
        <dbReference type="EMBL" id="MPC51613.1"/>
    </source>
</evidence>
<proteinExistence type="predicted"/>
<feature type="region of interest" description="Disordered" evidence="1">
    <location>
        <begin position="42"/>
        <end position="62"/>
    </location>
</feature>
<accession>A0A5B7G2Y7</accession>
<reference evidence="2 3" key="1">
    <citation type="submission" date="2019-05" db="EMBL/GenBank/DDBJ databases">
        <title>Another draft genome of Portunus trituberculatus and its Hox gene families provides insights of decapod evolution.</title>
        <authorList>
            <person name="Jeong J.-H."/>
            <person name="Song I."/>
            <person name="Kim S."/>
            <person name="Choi T."/>
            <person name="Kim D."/>
            <person name="Ryu S."/>
            <person name="Kim W."/>
        </authorList>
    </citation>
    <scope>NUCLEOTIDE SEQUENCE [LARGE SCALE GENOMIC DNA]</scope>
    <source>
        <tissue evidence="2">Muscle</tissue>
    </source>
</reference>
<sequence>MADVSSSSSLRRLAGLGRGGWVILGTAVHRYGPSTAALPAAGSQEAEAAAPAAEAGRAGGRV</sequence>
<dbReference type="Proteomes" id="UP000324222">
    <property type="component" value="Unassembled WGS sequence"/>
</dbReference>
<comment type="caution">
    <text evidence="2">The sequence shown here is derived from an EMBL/GenBank/DDBJ whole genome shotgun (WGS) entry which is preliminary data.</text>
</comment>